<reference evidence="6 7" key="1">
    <citation type="submission" date="2023-09" db="EMBL/GenBank/DDBJ databases">
        <title>Genome completion map analysis of the actinomycetes C11-1.</title>
        <authorList>
            <person name="Qin P."/>
            <person name="Guan P."/>
        </authorList>
    </citation>
    <scope>NUCLEOTIDE SEQUENCE [LARGE SCALE GENOMIC DNA]</scope>
    <source>
        <strain evidence="6 7">C11-1</strain>
    </source>
</reference>
<dbReference type="PANTHER" id="PTHR42781">
    <property type="entry name" value="SPERMIDINE/PUTRESCINE IMPORT ATP-BINDING PROTEIN POTA"/>
    <property type="match status" value="1"/>
</dbReference>
<evidence type="ECO:0000256" key="3">
    <source>
        <dbReference type="ARBA" id="ARBA00022840"/>
    </source>
</evidence>
<dbReference type="SUPFAM" id="SSF52540">
    <property type="entry name" value="P-loop containing nucleoside triphosphate hydrolases"/>
    <property type="match status" value="1"/>
</dbReference>
<protein>
    <submittedName>
        <fullName evidence="6">ABC transporter ATP-binding protein</fullName>
    </submittedName>
</protein>
<evidence type="ECO:0000256" key="4">
    <source>
        <dbReference type="SAM" id="MobiDB-lite"/>
    </source>
</evidence>
<dbReference type="PROSITE" id="PS50893">
    <property type="entry name" value="ABC_TRANSPORTER_2"/>
    <property type="match status" value="1"/>
</dbReference>
<feature type="domain" description="ABC transporter" evidence="5">
    <location>
        <begin position="34"/>
        <end position="264"/>
    </location>
</feature>
<keyword evidence="1" id="KW-0813">Transport</keyword>
<organism evidence="6 7">
    <name type="scientific">Streptomyces durocortorensis</name>
    <dbReference type="NCBI Taxonomy" id="2811104"/>
    <lineage>
        <taxon>Bacteria</taxon>
        <taxon>Bacillati</taxon>
        <taxon>Actinomycetota</taxon>
        <taxon>Actinomycetes</taxon>
        <taxon>Kitasatosporales</taxon>
        <taxon>Streptomycetaceae</taxon>
        <taxon>Streptomyces</taxon>
    </lineage>
</organism>
<dbReference type="InterPro" id="IPR003593">
    <property type="entry name" value="AAA+_ATPase"/>
</dbReference>
<evidence type="ECO:0000256" key="1">
    <source>
        <dbReference type="ARBA" id="ARBA00022448"/>
    </source>
</evidence>
<gene>
    <name evidence="6" type="ORF">RI138_08740</name>
</gene>
<keyword evidence="3 6" id="KW-0067">ATP-binding</keyword>
<proteinExistence type="predicted"/>
<dbReference type="InterPro" id="IPR003439">
    <property type="entry name" value="ABC_transporter-like_ATP-bd"/>
</dbReference>
<keyword evidence="2" id="KW-0547">Nucleotide-binding</keyword>
<dbReference type="InterPro" id="IPR008995">
    <property type="entry name" value="Mo/tungstate-bd_C_term_dom"/>
</dbReference>
<name>A0ABY9VVZ6_9ACTN</name>
<sequence length="393" mass="41227">MSALPTAAAQRPEPPRTAGAGSPADGRAATGARVEFRSLRRAFGPTVALDGLDLTAEPGELLALLGPSGCGKTTALRVLAGFEQPDSGEVLVDGEDITRIPANRRDAGMVFQSYSLFPHLNARDNVAFGLRVRKVPAAERHATAAELLDLVGLPDHGGRFPHQMSGGQQQRVALARALALRPRVLLLDEPLSALDAKVRLSLREEIRRLQLSLGITTIFVTHDQEEALSMADRVAVLNAGRLEQCAPPAELYERPATAFVAEFVGTMNRLPGRLTGGGSVEVAGAALPVDGDVPAGRGPVEVLIRPESIGVTADPDGTATVVSASFLGSVTRVLLDLPDGVAAKADLPSRDATELAPGVRARVTPVRRPVLVVPARETAAPEAMDAGERRVDA</sequence>
<dbReference type="PANTHER" id="PTHR42781:SF4">
    <property type="entry name" value="SPERMIDINE_PUTRESCINE IMPORT ATP-BINDING PROTEIN POTA"/>
    <property type="match status" value="1"/>
</dbReference>
<evidence type="ECO:0000256" key="2">
    <source>
        <dbReference type="ARBA" id="ARBA00022741"/>
    </source>
</evidence>
<dbReference type="Gene3D" id="2.40.50.100">
    <property type="match status" value="1"/>
</dbReference>
<dbReference type="Pfam" id="PF08402">
    <property type="entry name" value="TOBE_2"/>
    <property type="match status" value="1"/>
</dbReference>
<dbReference type="InterPro" id="IPR027417">
    <property type="entry name" value="P-loop_NTPase"/>
</dbReference>
<dbReference type="Pfam" id="PF00005">
    <property type="entry name" value="ABC_tran"/>
    <property type="match status" value="1"/>
</dbReference>
<dbReference type="Gene3D" id="3.40.50.300">
    <property type="entry name" value="P-loop containing nucleotide triphosphate hydrolases"/>
    <property type="match status" value="1"/>
</dbReference>
<dbReference type="Proteomes" id="UP001303236">
    <property type="component" value="Chromosome"/>
</dbReference>
<feature type="region of interest" description="Disordered" evidence="4">
    <location>
        <begin position="1"/>
        <end position="29"/>
    </location>
</feature>
<dbReference type="PROSITE" id="PS00211">
    <property type="entry name" value="ABC_TRANSPORTER_1"/>
    <property type="match status" value="1"/>
</dbReference>
<dbReference type="SUPFAM" id="SSF50331">
    <property type="entry name" value="MOP-like"/>
    <property type="match status" value="1"/>
</dbReference>
<dbReference type="EMBL" id="CP134500">
    <property type="protein sequence ID" value="WNF26916.1"/>
    <property type="molecule type" value="Genomic_DNA"/>
</dbReference>
<evidence type="ECO:0000259" key="5">
    <source>
        <dbReference type="PROSITE" id="PS50893"/>
    </source>
</evidence>
<dbReference type="GO" id="GO:0005524">
    <property type="term" value="F:ATP binding"/>
    <property type="evidence" value="ECO:0007669"/>
    <property type="project" value="UniProtKB-KW"/>
</dbReference>
<evidence type="ECO:0000313" key="7">
    <source>
        <dbReference type="Proteomes" id="UP001303236"/>
    </source>
</evidence>
<dbReference type="InterPro" id="IPR050093">
    <property type="entry name" value="ABC_SmlMolc_Importer"/>
</dbReference>
<evidence type="ECO:0000313" key="6">
    <source>
        <dbReference type="EMBL" id="WNF26916.1"/>
    </source>
</evidence>
<dbReference type="SMART" id="SM00382">
    <property type="entry name" value="AAA"/>
    <property type="match status" value="1"/>
</dbReference>
<keyword evidence="7" id="KW-1185">Reference proteome</keyword>
<dbReference type="InterPro" id="IPR017871">
    <property type="entry name" value="ABC_transporter-like_CS"/>
</dbReference>
<dbReference type="InterPro" id="IPR013611">
    <property type="entry name" value="Transp-assoc_OB_typ2"/>
</dbReference>
<accession>A0ABY9VVZ6</accession>